<dbReference type="PANTHER" id="PTHR33969:SF2">
    <property type="entry name" value="SEGREGATION AND CONDENSATION PROTEIN A"/>
    <property type="match status" value="1"/>
</dbReference>
<name>A0A448ZYN5_METSV</name>
<comment type="subcellular location">
    <subcellularLocation>
        <location evidence="3">Cytoplasm</location>
    </subcellularLocation>
    <text evidence="3">Associated with two foci at the outer edges of the nucleoid region in young cells, and at four foci within both cell halves in older cells.</text>
</comment>
<evidence type="ECO:0000256" key="1">
    <source>
        <dbReference type="ARBA" id="ARBA00022829"/>
    </source>
</evidence>
<dbReference type="GO" id="GO:0005737">
    <property type="term" value="C:cytoplasm"/>
    <property type="evidence" value="ECO:0007669"/>
    <property type="project" value="UniProtKB-SubCell"/>
</dbReference>
<evidence type="ECO:0000313" key="4">
    <source>
        <dbReference type="EMBL" id="VEU56360.1"/>
    </source>
</evidence>
<keyword evidence="4" id="KW-0614">Plasmid</keyword>
<dbReference type="RefSeq" id="WP_197725017.1">
    <property type="nucleotide sequence ID" value="NZ_LR214938.2"/>
</dbReference>
<dbReference type="NCBIfam" id="NF000994">
    <property type="entry name" value="PRK00104.1-3"/>
    <property type="match status" value="1"/>
</dbReference>
<dbReference type="PANTHER" id="PTHR33969">
    <property type="entry name" value="SEGREGATION AND CONDENSATION PROTEIN A"/>
    <property type="match status" value="1"/>
</dbReference>
<dbReference type="GO" id="GO:0051301">
    <property type="term" value="P:cell division"/>
    <property type="evidence" value="ECO:0007669"/>
    <property type="project" value="UniProtKB-KW"/>
</dbReference>
<dbReference type="EMBL" id="LR214939">
    <property type="protein sequence ID" value="VEU56360.1"/>
    <property type="molecule type" value="Genomic_DNA"/>
</dbReference>
<comment type="similarity">
    <text evidence="3">Belongs to the ScpA family.</text>
</comment>
<keyword evidence="3" id="KW-0132">Cell division</keyword>
<comment type="subunit">
    <text evidence="3">Component of a cohesin-like complex composed of ScpA, ScpB and the Smc homodimer, in which ScpA and ScpB bind to the head domain of Smc. The presence of the three proteins is required for the association of the complex with DNA.</text>
</comment>
<comment type="function">
    <text evidence="3">Participates in chromosomal partition during cell division. May act via the formation of a condensin-like complex containing Smc and ScpB that pull DNA away from mid-cell into both cell halves.</text>
</comment>
<reference evidence="4" key="1">
    <citation type="submission" date="2019-01" db="EMBL/GenBank/DDBJ databases">
        <authorList>
            <consortium name="Pathogen Informatics"/>
        </authorList>
    </citation>
    <scope>NUCLEOTIDE SEQUENCE [LARGE SCALE GENOMIC DNA]</scope>
    <source>
        <strain evidence="4">NCTC10113</strain>
    </source>
</reference>
<keyword evidence="1 3" id="KW-0159">Chromosome partition</keyword>
<gene>
    <name evidence="4" type="primary">scpA_2</name>
    <name evidence="3" type="synonym">scpA</name>
    <name evidence="4" type="ORF">NCTC10113_01264</name>
</gene>
<dbReference type="Pfam" id="PF02616">
    <property type="entry name" value="SMC_ScpA"/>
    <property type="match status" value="1"/>
</dbReference>
<accession>A0A448ZYN5</accession>
<organism evidence="4">
    <name type="scientific">Metamycoplasma salivarium</name>
    <name type="common">Mycoplasma salivarium</name>
    <dbReference type="NCBI Taxonomy" id="2124"/>
    <lineage>
        <taxon>Bacteria</taxon>
        <taxon>Bacillati</taxon>
        <taxon>Mycoplasmatota</taxon>
        <taxon>Mycoplasmoidales</taxon>
        <taxon>Metamycoplasmataceae</taxon>
        <taxon>Metamycoplasma</taxon>
    </lineage>
</organism>
<dbReference type="HAMAP" id="MF_01805">
    <property type="entry name" value="ScpA"/>
    <property type="match status" value="1"/>
</dbReference>
<evidence type="ECO:0000256" key="3">
    <source>
        <dbReference type="HAMAP-Rule" id="MF_01805"/>
    </source>
</evidence>
<dbReference type="Gene3D" id="6.10.250.2410">
    <property type="match status" value="1"/>
</dbReference>
<protein>
    <recommendedName>
        <fullName evidence="2 3">Segregation and condensation protein A</fullName>
    </recommendedName>
</protein>
<proteinExistence type="inferred from homology"/>
<dbReference type="InterPro" id="IPR003768">
    <property type="entry name" value="ScpA"/>
</dbReference>
<dbReference type="AlphaFoldDB" id="A0A448ZYN5"/>
<keyword evidence="3" id="KW-0963">Cytoplasm</keyword>
<evidence type="ECO:0000256" key="2">
    <source>
        <dbReference type="ARBA" id="ARBA00044777"/>
    </source>
</evidence>
<dbReference type="GO" id="GO:0006260">
    <property type="term" value="P:DNA replication"/>
    <property type="evidence" value="ECO:0007669"/>
    <property type="project" value="UniProtKB-UniRule"/>
</dbReference>
<dbReference type="GO" id="GO:0007059">
    <property type="term" value="P:chromosome segregation"/>
    <property type="evidence" value="ECO:0007669"/>
    <property type="project" value="UniProtKB-UniRule"/>
</dbReference>
<geneLocation type="plasmid" evidence="4">
    <name>2</name>
</geneLocation>
<keyword evidence="3" id="KW-0131">Cell cycle</keyword>
<sequence length="282" mass="33248">MIIDETKKVKVNEISLEEPKEEELTKKNDKKTKDKKENEAYEPKYKFTLSNFDGPLDLLVSLVKEKNINILDIDIAELANQYLEIIKHLQDNDFDIASEYLVMAATLLQLKARMVLQDPEVEEEIKQEKKRLLEQIAEYEKFKEISITLREHETERKNYYEKRPEDVTEFVRETDDSILDGHANSSRLVVTLRKMFERTYAEMIRNIKITTIAVSPEEQKKRIIELFRHKNELNFKEVFHVPTMGHFVITLLAVLDLARQQIVVMQQHGDTDITFTKGVEYE</sequence>